<evidence type="ECO:0000313" key="5">
    <source>
        <dbReference type="Proteomes" id="UP000419743"/>
    </source>
</evidence>
<feature type="compositionally biased region" description="Basic and acidic residues" evidence="1">
    <location>
        <begin position="190"/>
        <end position="199"/>
    </location>
</feature>
<dbReference type="Pfam" id="PF10400">
    <property type="entry name" value="Vir_act_alpha_C"/>
    <property type="match status" value="1"/>
</dbReference>
<proteinExistence type="predicted"/>
<dbReference type="EMBL" id="CACRYJ010000016">
    <property type="protein sequence ID" value="VZO35912.1"/>
    <property type="molecule type" value="Genomic_DNA"/>
</dbReference>
<dbReference type="SUPFAM" id="SSF46785">
    <property type="entry name" value="Winged helix' DNA-binding domain"/>
    <property type="match status" value="1"/>
</dbReference>
<dbReference type="Gene3D" id="1.10.10.10">
    <property type="entry name" value="Winged helix-like DNA-binding domain superfamily/Winged helix DNA-binding domain"/>
    <property type="match status" value="1"/>
</dbReference>
<keyword evidence="5" id="KW-1185">Reference proteome</keyword>
<gene>
    <name evidence="4" type="ORF">HALOF300_01115</name>
</gene>
<dbReference type="RefSeq" id="WP_156739931.1">
    <property type="nucleotide sequence ID" value="NZ_CACRYJ010000016.1"/>
</dbReference>
<organism evidence="4 5">
    <name type="scientific">Occultella aeris</name>
    <dbReference type="NCBI Taxonomy" id="2761496"/>
    <lineage>
        <taxon>Bacteria</taxon>
        <taxon>Bacillati</taxon>
        <taxon>Actinomycetota</taxon>
        <taxon>Actinomycetes</taxon>
        <taxon>Micrococcales</taxon>
        <taxon>Ruaniaceae</taxon>
        <taxon>Occultella</taxon>
    </lineage>
</organism>
<sequence length="199" mass="21770">MSVRDGLLAILTDRPMHAYELRGEFERRTTSAWPLNMGQVTVTLGSLVKAGLAEPDPDGDTPVRYRVTDTGRAQVRAWWLEAADRATPAREEVSIKLALAIGDPSVDVATVIASQRAATVSAMHDLTRLKRDAKVPDDLGWRLTLDRMIFAADAEVRWLDHVREQVARGRTRSGPARGTAADGPAAVADPHPEAERTSR</sequence>
<evidence type="ECO:0000259" key="2">
    <source>
        <dbReference type="Pfam" id="PF03551"/>
    </source>
</evidence>
<comment type="caution">
    <text evidence="4">The sequence shown here is derived from an EMBL/GenBank/DDBJ whole genome shotgun (WGS) entry which is preliminary data.</text>
</comment>
<protein>
    <submittedName>
        <fullName evidence="4">Transcriptional regulator PadR-like family protein</fullName>
    </submittedName>
</protein>
<evidence type="ECO:0000313" key="4">
    <source>
        <dbReference type="EMBL" id="VZO35912.1"/>
    </source>
</evidence>
<feature type="domain" description="Transcription regulator PadR C-terminal" evidence="3">
    <location>
        <begin position="90"/>
        <end position="165"/>
    </location>
</feature>
<dbReference type="InterPro" id="IPR036388">
    <property type="entry name" value="WH-like_DNA-bd_sf"/>
</dbReference>
<dbReference type="Pfam" id="PF03551">
    <property type="entry name" value="PadR"/>
    <property type="match status" value="1"/>
</dbReference>
<dbReference type="InterPro" id="IPR005149">
    <property type="entry name" value="Tscrpt_reg_PadR_N"/>
</dbReference>
<dbReference type="Proteomes" id="UP000419743">
    <property type="component" value="Unassembled WGS sequence"/>
</dbReference>
<dbReference type="InterPro" id="IPR018309">
    <property type="entry name" value="Tscrpt_reg_PadR_C"/>
</dbReference>
<dbReference type="InterPro" id="IPR036390">
    <property type="entry name" value="WH_DNA-bd_sf"/>
</dbReference>
<reference evidence="4 5" key="1">
    <citation type="submission" date="2019-11" db="EMBL/GenBank/DDBJ databases">
        <authorList>
            <person name="Criscuolo A."/>
        </authorList>
    </citation>
    <scope>NUCLEOTIDE SEQUENCE [LARGE SCALE GENOMIC DNA]</scope>
    <source>
        <strain evidence="4">CIP111667</strain>
    </source>
</reference>
<dbReference type="PANTHER" id="PTHR43252:SF6">
    <property type="entry name" value="NEGATIVE TRANSCRIPTION REGULATOR PADR"/>
    <property type="match status" value="1"/>
</dbReference>
<name>A0A7M4DG69_9MICO</name>
<evidence type="ECO:0000259" key="3">
    <source>
        <dbReference type="Pfam" id="PF10400"/>
    </source>
</evidence>
<evidence type="ECO:0000256" key="1">
    <source>
        <dbReference type="SAM" id="MobiDB-lite"/>
    </source>
</evidence>
<accession>A0A7M4DG69</accession>
<dbReference type="PANTHER" id="PTHR43252">
    <property type="entry name" value="TRANSCRIPTIONAL REGULATOR YQJI"/>
    <property type="match status" value="1"/>
</dbReference>
<feature type="domain" description="Transcription regulator PadR N-terminal" evidence="2">
    <location>
        <begin position="7"/>
        <end position="76"/>
    </location>
</feature>
<dbReference type="AlphaFoldDB" id="A0A7M4DG69"/>
<feature type="region of interest" description="Disordered" evidence="1">
    <location>
        <begin position="167"/>
        <end position="199"/>
    </location>
</feature>